<name>A0A3D9T7T9_9ACTN</name>
<evidence type="ECO:0000313" key="5">
    <source>
        <dbReference type="Proteomes" id="UP000256661"/>
    </source>
</evidence>
<evidence type="ECO:0000259" key="3">
    <source>
        <dbReference type="Pfam" id="PF05368"/>
    </source>
</evidence>
<dbReference type="Proteomes" id="UP000256661">
    <property type="component" value="Unassembled WGS sequence"/>
</dbReference>
<sequence>MSHLVIGARGAQGGAVARRLTADGHRVRGLTRRGAGSVPGVEWVSGDLADADSLRAAFKDVTHASVTLPLVYDDALLDRYTRNLIEGASSAADLRLLVLNITTRLPAVPTSVAPFETRREAAEAVLASGLPTVVLRPPLYLENLCGPWVAPALVRDGVLGYPVPEDLPIAWLGHDDLAAFTAAALARPDLAGTAIDVGGAEAVTGPVLAAAFTEVLGRPVRFASRPVDAFEAGLAEAFGPEAAAAIAGSYRWMAGPGAAGLYAAADPVLDVRPTPLRAWIAGRPWRDLADPGRSLEG</sequence>
<organism evidence="4 5">
    <name type="scientific">Thermomonospora umbrina</name>
    <dbReference type="NCBI Taxonomy" id="111806"/>
    <lineage>
        <taxon>Bacteria</taxon>
        <taxon>Bacillati</taxon>
        <taxon>Actinomycetota</taxon>
        <taxon>Actinomycetes</taxon>
        <taxon>Streptosporangiales</taxon>
        <taxon>Thermomonosporaceae</taxon>
        <taxon>Thermomonospora</taxon>
    </lineage>
</organism>
<dbReference type="RefSeq" id="WP_116025067.1">
    <property type="nucleotide sequence ID" value="NZ_QTTT01000001.1"/>
</dbReference>
<dbReference type="SUPFAM" id="SSF51735">
    <property type="entry name" value="NAD(P)-binding Rossmann-fold domains"/>
    <property type="match status" value="1"/>
</dbReference>
<evidence type="ECO:0000256" key="1">
    <source>
        <dbReference type="ARBA" id="ARBA00006328"/>
    </source>
</evidence>
<protein>
    <submittedName>
        <fullName evidence="4">Uncharacterized protein YbjT (DUF2867 family)</fullName>
    </submittedName>
</protein>
<evidence type="ECO:0000313" key="4">
    <source>
        <dbReference type="EMBL" id="REE99831.1"/>
    </source>
</evidence>
<dbReference type="OrthoDB" id="319724at2"/>
<dbReference type="Pfam" id="PF05368">
    <property type="entry name" value="NmrA"/>
    <property type="match status" value="1"/>
</dbReference>
<comment type="caution">
    <text evidence="4">The sequence shown here is derived from an EMBL/GenBank/DDBJ whole genome shotgun (WGS) entry which is preliminary data.</text>
</comment>
<dbReference type="AlphaFoldDB" id="A0A3D9T7T9"/>
<dbReference type="InterPro" id="IPR008030">
    <property type="entry name" value="NmrA-like"/>
</dbReference>
<reference evidence="4 5" key="1">
    <citation type="submission" date="2018-08" db="EMBL/GenBank/DDBJ databases">
        <title>Sequencing the genomes of 1000 actinobacteria strains.</title>
        <authorList>
            <person name="Klenk H.-P."/>
        </authorList>
    </citation>
    <scope>NUCLEOTIDE SEQUENCE [LARGE SCALE GENOMIC DNA]</scope>
    <source>
        <strain evidence="4 5">DSM 43927</strain>
    </source>
</reference>
<evidence type="ECO:0000256" key="2">
    <source>
        <dbReference type="ARBA" id="ARBA00022857"/>
    </source>
</evidence>
<dbReference type="InterPro" id="IPR036291">
    <property type="entry name" value="NAD(P)-bd_dom_sf"/>
</dbReference>
<keyword evidence="2" id="KW-0521">NADP</keyword>
<keyword evidence="5" id="KW-1185">Reference proteome</keyword>
<dbReference type="PANTHER" id="PTHR42748:SF7">
    <property type="entry name" value="NMRA LIKE REDOX SENSOR 1-RELATED"/>
    <property type="match status" value="1"/>
</dbReference>
<dbReference type="PANTHER" id="PTHR42748">
    <property type="entry name" value="NITROGEN METABOLITE REPRESSION PROTEIN NMRA FAMILY MEMBER"/>
    <property type="match status" value="1"/>
</dbReference>
<dbReference type="EMBL" id="QTTT01000001">
    <property type="protein sequence ID" value="REE99831.1"/>
    <property type="molecule type" value="Genomic_DNA"/>
</dbReference>
<accession>A0A3D9T7T9</accession>
<proteinExistence type="inferred from homology"/>
<feature type="domain" description="NmrA-like" evidence="3">
    <location>
        <begin position="4"/>
        <end position="254"/>
    </location>
</feature>
<dbReference type="Gene3D" id="3.40.50.720">
    <property type="entry name" value="NAD(P)-binding Rossmann-like Domain"/>
    <property type="match status" value="1"/>
</dbReference>
<gene>
    <name evidence="4" type="ORF">DFJ69_5348</name>
</gene>
<dbReference type="InterPro" id="IPR051164">
    <property type="entry name" value="NmrA-like_oxidored"/>
</dbReference>
<comment type="similarity">
    <text evidence="1">Belongs to the NmrA-type oxidoreductase family.</text>
</comment>